<reference evidence="2" key="1">
    <citation type="submission" date="2023-06" db="EMBL/GenBank/DDBJ databases">
        <title>Genome-scale phylogeny and comparative genomics of the fungal order Sordariales.</title>
        <authorList>
            <consortium name="Lawrence Berkeley National Laboratory"/>
            <person name="Hensen N."/>
            <person name="Bonometti L."/>
            <person name="Westerberg I."/>
            <person name="Brannstrom I.O."/>
            <person name="Guillou S."/>
            <person name="Cros-Aarteil S."/>
            <person name="Calhoun S."/>
            <person name="Haridas S."/>
            <person name="Kuo A."/>
            <person name="Mondo S."/>
            <person name="Pangilinan J."/>
            <person name="Riley R."/>
            <person name="LaButti K."/>
            <person name="Andreopoulos B."/>
            <person name="Lipzen A."/>
            <person name="Chen C."/>
            <person name="Yanf M."/>
            <person name="Daum C."/>
            <person name="Ng V."/>
            <person name="Clum A."/>
            <person name="Steindorff A."/>
            <person name="Ohm R."/>
            <person name="Martin F."/>
            <person name="Silar P."/>
            <person name="Natvig D."/>
            <person name="Lalanne C."/>
            <person name="Gautier V."/>
            <person name="Ament-velasquez S.L."/>
            <person name="Kruys A."/>
            <person name="Hutchinson M.I."/>
            <person name="Powell A.J."/>
            <person name="Barry K."/>
            <person name="Miller A.N."/>
            <person name="Grigoriev I.V."/>
            <person name="Debuchy R."/>
            <person name="Gladieux P."/>
            <person name="Thoren M.H."/>
            <person name="Johannesson H."/>
        </authorList>
    </citation>
    <scope>NUCLEOTIDE SEQUENCE</scope>
    <source>
        <strain evidence="2">SMH3391-2</strain>
    </source>
</reference>
<feature type="transmembrane region" description="Helical" evidence="1">
    <location>
        <begin position="6"/>
        <end position="35"/>
    </location>
</feature>
<sequence length="424" mass="48850">MDTGLIFSGFVVNSAPIAAVGVFLVVVAGLVRYFFKFQSTKSTTRHATDTKAPPHLLHFPPSRRHALANIPGFEKSACDVEIPPQILKSQALTTTTTGRPDFTKDNLYTPMGFSTQDIRKLGRFPDYSILSGVRHPVQVDAKWDISKAIFRPFRPFRWGYYQHMALMKYEPDWWVELEQNYTKTMAARHELLKTHGDKIFFHAPSADLATRELMEMVLQFLCKRYPQHFSLSAANTLFHNRLLSTTTNLLTTPPLRALFDNVPEDYALMLRNEPDGFYYLRAAMTCSSVGWNIGQHRDAVLRDIHTHVPDYADRMAMSMDRYFSRMPADQPVMRCSWSIEDWEIMWSSPDVEENWKRSAFAANPERLTVKDLKLRCDAQTLRRLPVSGAVVFNFKAIFTPFEELREEPYVPALLWKVLEGGRRI</sequence>
<proteinExistence type="predicted"/>
<keyword evidence="1" id="KW-1133">Transmembrane helix</keyword>
<evidence type="ECO:0000256" key="1">
    <source>
        <dbReference type="SAM" id="Phobius"/>
    </source>
</evidence>
<protein>
    <submittedName>
        <fullName evidence="2">Uncharacterized protein</fullName>
    </submittedName>
</protein>
<keyword evidence="1" id="KW-0472">Membrane</keyword>
<evidence type="ECO:0000313" key="3">
    <source>
        <dbReference type="Proteomes" id="UP001174934"/>
    </source>
</evidence>
<dbReference type="EMBL" id="JAULSR010000012">
    <property type="protein sequence ID" value="KAK0609676.1"/>
    <property type="molecule type" value="Genomic_DNA"/>
</dbReference>
<dbReference type="Proteomes" id="UP001174934">
    <property type="component" value="Unassembled WGS sequence"/>
</dbReference>
<organism evidence="2 3">
    <name type="scientific">Bombardia bombarda</name>
    <dbReference type="NCBI Taxonomy" id="252184"/>
    <lineage>
        <taxon>Eukaryota</taxon>
        <taxon>Fungi</taxon>
        <taxon>Dikarya</taxon>
        <taxon>Ascomycota</taxon>
        <taxon>Pezizomycotina</taxon>
        <taxon>Sordariomycetes</taxon>
        <taxon>Sordariomycetidae</taxon>
        <taxon>Sordariales</taxon>
        <taxon>Lasiosphaeriaceae</taxon>
        <taxon>Bombardia</taxon>
    </lineage>
</organism>
<gene>
    <name evidence="2" type="ORF">B0T17DRAFT_129491</name>
</gene>
<dbReference type="AlphaFoldDB" id="A0AA39T0N1"/>
<comment type="caution">
    <text evidence="2">The sequence shown here is derived from an EMBL/GenBank/DDBJ whole genome shotgun (WGS) entry which is preliminary data.</text>
</comment>
<name>A0AA39T0N1_9PEZI</name>
<dbReference type="Pfam" id="PF11927">
    <property type="entry name" value="HODM_asu-like"/>
    <property type="match status" value="1"/>
</dbReference>
<accession>A0AA39T0N1</accession>
<keyword evidence="3" id="KW-1185">Reference proteome</keyword>
<keyword evidence="1" id="KW-0812">Transmembrane</keyword>
<evidence type="ECO:0000313" key="2">
    <source>
        <dbReference type="EMBL" id="KAK0609676.1"/>
    </source>
</evidence>
<dbReference type="InterPro" id="IPR021848">
    <property type="entry name" value="HODM_asu-like"/>
</dbReference>